<dbReference type="InterPro" id="IPR036397">
    <property type="entry name" value="RNaseH_sf"/>
</dbReference>
<evidence type="ECO:0000259" key="1">
    <source>
        <dbReference type="PROSITE" id="PS50879"/>
    </source>
</evidence>
<dbReference type="CDD" id="cd09276">
    <property type="entry name" value="Rnase_HI_RT_non_LTR"/>
    <property type="match status" value="1"/>
</dbReference>
<dbReference type="Gene3D" id="3.30.420.10">
    <property type="entry name" value="Ribonuclease H-like superfamily/Ribonuclease H"/>
    <property type="match status" value="1"/>
</dbReference>
<gene>
    <name evidence="2" type="ORF">Pcinc_016998</name>
</gene>
<dbReference type="InterPro" id="IPR002156">
    <property type="entry name" value="RNaseH_domain"/>
</dbReference>
<evidence type="ECO:0000313" key="3">
    <source>
        <dbReference type="Proteomes" id="UP001286313"/>
    </source>
</evidence>
<accession>A0AAE1FQ29</accession>
<reference evidence="2" key="1">
    <citation type="submission" date="2023-10" db="EMBL/GenBank/DDBJ databases">
        <title>Genome assemblies of two species of porcelain crab, Petrolisthes cinctipes and Petrolisthes manimaculis (Anomura: Porcellanidae).</title>
        <authorList>
            <person name="Angst P."/>
        </authorList>
    </citation>
    <scope>NUCLEOTIDE SEQUENCE</scope>
    <source>
        <strain evidence="2">PB745_01</strain>
        <tissue evidence="2">Gill</tissue>
    </source>
</reference>
<dbReference type="SUPFAM" id="SSF53098">
    <property type="entry name" value="Ribonuclease H-like"/>
    <property type="match status" value="1"/>
</dbReference>
<dbReference type="EMBL" id="JAWQEG010001559">
    <property type="protein sequence ID" value="KAK3878414.1"/>
    <property type="molecule type" value="Genomic_DNA"/>
</dbReference>
<name>A0AAE1FQ29_PETCI</name>
<dbReference type="GO" id="GO:0003676">
    <property type="term" value="F:nucleic acid binding"/>
    <property type="evidence" value="ECO:0007669"/>
    <property type="project" value="InterPro"/>
</dbReference>
<dbReference type="InterPro" id="IPR012337">
    <property type="entry name" value="RNaseH-like_sf"/>
</dbReference>
<sequence length="228" mass="25003">MEEMGIDVFPICPVRVPRVAPLLLPQVFPCTCFSDKKESLPPPVARSLFLEHAFTHRESLPVYTDGSKSDAGVGFGVVFPDFCLGGSRLPFVMSIFTAELSAILYALQVIFTLPQPSFIIFSDSCIALQALCNFNSSHPLVLAILEWLVLLGRRGHRVIFCWVPAHVGVDGNERADALAKGAVSSSRPPARRHPVSAVDLRPYIDAAVRSHWQDRWGAIGANKLRGIL</sequence>
<keyword evidence="3" id="KW-1185">Reference proteome</keyword>
<dbReference type="GO" id="GO:0004523">
    <property type="term" value="F:RNA-DNA hybrid ribonuclease activity"/>
    <property type="evidence" value="ECO:0007669"/>
    <property type="project" value="InterPro"/>
</dbReference>
<protein>
    <recommendedName>
        <fullName evidence="1">RNase H type-1 domain-containing protein</fullName>
    </recommendedName>
</protein>
<evidence type="ECO:0000313" key="2">
    <source>
        <dbReference type="EMBL" id="KAK3878414.1"/>
    </source>
</evidence>
<dbReference type="PROSITE" id="PS50879">
    <property type="entry name" value="RNASE_H_1"/>
    <property type="match status" value="1"/>
</dbReference>
<dbReference type="Proteomes" id="UP001286313">
    <property type="component" value="Unassembled WGS sequence"/>
</dbReference>
<dbReference type="Pfam" id="PF00075">
    <property type="entry name" value="RNase_H"/>
    <property type="match status" value="1"/>
</dbReference>
<comment type="caution">
    <text evidence="2">The sequence shown here is derived from an EMBL/GenBank/DDBJ whole genome shotgun (WGS) entry which is preliminary data.</text>
</comment>
<organism evidence="2 3">
    <name type="scientific">Petrolisthes cinctipes</name>
    <name type="common">Flat porcelain crab</name>
    <dbReference type="NCBI Taxonomy" id="88211"/>
    <lineage>
        <taxon>Eukaryota</taxon>
        <taxon>Metazoa</taxon>
        <taxon>Ecdysozoa</taxon>
        <taxon>Arthropoda</taxon>
        <taxon>Crustacea</taxon>
        <taxon>Multicrustacea</taxon>
        <taxon>Malacostraca</taxon>
        <taxon>Eumalacostraca</taxon>
        <taxon>Eucarida</taxon>
        <taxon>Decapoda</taxon>
        <taxon>Pleocyemata</taxon>
        <taxon>Anomura</taxon>
        <taxon>Galatheoidea</taxon>
        <taxon>Porcellanidae</taxon>
        <taxon>Petrolisthes</taxon>
    </lineage>
</organism>
<dbReference type="AlphaFoldDB" id="A0AAE1FQ29"/>
<proteinExistence type="predicted"/>
<feature type="domain" description="RNase H type-1" evidence="1">
    <location>
        <begin position="56"/>
        <end position="184"/>
    </location>
</feature>